<proteinExistence type="predicted"/>
<accession>A0A8X6VC77</accession>
<name>A0A8X6VC77_TRICX</name>
<dbReference type="Proteomes" id="UP000887159">
    <property type="component" value="Unassembled WGS sequence"/>
</dbReference>
<organism evidence="1 2">
    <name type="scientific">Trichonephila clavipes</name>
    <name type="common">Golden silk orbweaver</name>
    <name type="synonym">Nephila clavipes</name>
    <dbReference type="NCBI Taxonomy" id="2585209"/>
    <lineage>
        <taxon>Eukaryota</taxon>
        <taxon>Metazoa</taxon>
        <taxon>Ecdysozoa</taxon>
        <taxon>Arthropoda</taxon>
        <taxon>Chelicerata</taxon>
        <taxon>Arachnida</taxon>
        <taxon>Araneae</taxon>
        <taxon>Araneomorphae</taxon>
        <taxon>Entelegynae</taxon>
        <taxon>Araneoidea</taxon>
        <taxon>Nephilidae</taxon>
        <taxon>Trichonephila</taxon>
    </lineage>
</organism>
<keyword evidence="2" id="KW-1185">Reference proteome</keyword>
<reference evidence="1" key="1">
    <citation type="submission" date="2020-08" db="EMBL/GenBank/DDBJ databases">
        <title>Multicomponent nature underlies the extraordinary mechanical properties of spider dragline silk.</title>
        <authorList>
            <person name="Kono N."/>
            <person name="Nakamura H."/>
            <person name="Mori M."/>
            <person name="Yoshida Y."/>
            <person name="Ohtoshi R."/>
            <person name="Malay A.D."/>
            <person name="Moran D.A.P."/>
            <person name="Tomita M."/>
            <person name="Numata K."/>
            <person name="Arakawa K."/>
        </authorList>
    </citation>
    <scope>NUCLEOTIDE SEQUENCE</scope>
</reference>
<comment type="caution">
    <text evidence="1">The sequence shown here is derived from an EMBL/GenBank/DDBJ whole genome shotgun (WGS) entry which is preliminary data.</text>
</comment>
<evidence type="ECO:0000313" key="1">
    <source>
        <dbReference type="EMBL" id="GFY00815.1"/>
    </source>
</evidence>
<gene>
    <name evidence="1" type="ORF">TNCV_2142071</name>
</gene>
<dbReference type="EMBL" id="BMAU01021221">
    <property type="protein sequence ID" value="GFY00815.1"/>
    <property type="molecule type" value="Genomic_DNA"/>
</dbReference>
<evidence type="ECO:0000313" key="2">
    <source>
        <dbReference type="Proteomes" id="UP000887159"/>
    </source>
</evidence>
<dbReference type="AlphaFoldDB" id="A0A8X6VC77"/>
<protein>
    <submittedName>
        <fullName evidence="1">Uncharacterized protein</fullName>
    </submittedName>
</protein>
<sequence length="105" mass="12282">MPTTKAPVGFEYLQAENYKFEVVNNFAYLGSNIDFLNYIGAEIKKRIIASNRCLYVLRAFLQSELIKRRTQKLHHDILQTMGRRRLLEARLQNASEKAPYQDDSE</sequence>